<sequence length="255" mass="28404">MDEFAIIPVREAVFCPTRSPTVVVDVISGGNSADNGRVRSGNAAGNKKTPGTSAAADIAGVFYKGIGKIFSSTTRCKIRHKDGPVAIAGICDQRTDDLQSEPEITPERHFVEQLVRDDPVIVAQQAGRIPGSKNAAKAVKSASDGDDQVPGFLDDPAYISSTSRWMTEKALPENIRHRVNALKHFQKKHLKEAKFFDGHHREPKLVMGKVEWKEESEDEVDAEVMQRFKRMAFKYKNQHSKIIKDDIPAFWLTEF</sequence>
<dbReference type="EMBL" id="JBEHCU010010518">
    <property type="protein sequence ID" value="KAL1378091.1"/>
    <property type="molecule type" value="Genomic_DNA"/>
</dbReference>
<evidence type="ECO:0000313" key="2">
    <source>
        <dbReference type="Proteomes" id="UP001562425"/>
    </source>
</evidence>
<protein>
    <submittedName>
        <fullName evidence="1">Uncharacterized protein</fullName>
    </submittedName>
</protein>
<evidence type="ECO:0000313" key="1">
    <source>
        <dbReference type="EMBL" id="KAL1378091.1"/>
    </source>
</evidence>
<comment type="caution">
    <text evidence="1">The sequence shown here is derived from an EMBL/GenBank/DDBJ whole genome shotgun (WGS) entry which is preliminary data.</text>
</comment>
<proteinExistence type="predicted"/>
<keyword evidence="2" id="KW-1185">Reference proteome</keyword>
<dbReference type="Proteomes" id="UP001562425">
    <property type="component" value="Unassembled WGS sequence"/>
</dbReference>
<reference evidence="1 2" key="1">
    <citation type="submission" date="2024-05" db="EMBL/GenBank/DDBJ databases">
        <title>Culex pipiens pipiens assembly and annotation.</title>
        <authorList>
            <person name="Alout H."/>
            <person name="Durand T."/>
        </authorList>
    </citation>
    <scope>NUCLEOTIDE SEQUENCE [LARGE SCALE GENOMIC DNA]</scope>
    <source>
        <strain evidence="1">HA-2024</strain>
        <tissue evidence="1">Whole body</tissue>
    </source>
</reference>
<accession>A0ABD1CP08</accession>
<gene>
    <name evidence="1" type="ORF">pipiens_015820</name>
</gene>
<dbReference type="AlphaFoldDB" id="A0ABD1CP08"/>
<dbReference type="SUPFAM" id="SSF143113">
    <property type="entry name" value="NAP-like"/>
    <property type="match status" value="1"/>
</dbReference>
<name>A0ABD1CP08_CULPP</name>
<dbReference type="InterPro" id="IPR037231">
    <property type="entry name" value="NAP-like_sf"/>
</dbReference>
<organism evidence="1 2">
    <name type="scientific">Culex pipiens pipiens</name>
    <name type="common">Northern house mosquito</name>
    <dbReference type="NCBI Taxonomy" id="38569"/>
    <lineage>
        <taxon>Eukaryota</taxon>
        <taxon>Metazoa</taxon>
        <taxon>Ecdysozoa</taxon>
        <taxon>Arthropoda</taxon>
        <taxon>Hexapoda</taxon>
        <taxon>Insecta</taxon>
        <taxon>Pterygota</taxon>
        <taxon>Neoptera</taxon>
        <taxon>Endopterygota</taxon>
        <taxon>Diptera</taxon>
        <taxon>Nematocera</taxon>
        <taxon>Culicoidea</taxon>
        <taxon>Culicidae</taxon>
        <taxon>Culicinae</taxon>
        <taxon>Culicini</taxon>
        <taxon>Culex</taxon>
        <taxon>Culex</taxon>
    </lineage>
</organism>